<evidence type="ECO:0000313" key="6">
    <source>
        <dbReference type="Proteomes" id="UP001285354"/>
    </source>
</evidence>
<evidence type="ECO:0000256" key="3">
    <source>
        <dbReference type="SAM" id="SignalP"/>
    </source>
</evidence>
<dbReference type="Proteomes" id="UP001285354">
    <property type="component" value="Unassembled WGS sequence"/>
</dbReference>
<evidence type="ECO:0000259" key="4">
    <source>
        <dbReference type="PROSITE" id="PS50213"/>
    </source>
</evidence>
<dbReference type="InterPro" id="IPR040200">
    <property type="entry name" value="Mug57-like"/>
</dbReference>
<keyword evidence="6" id="KW-1185">Reference proteome</keyword>
<evidence type="ECO:0000256" key="2">
    <source>
        <dbReference type="SAM" id="MobiDB-lite"/>
    </source>
</evidence>
<dbReference type="EMBL" id="JAUBYV010000007">
    <property type="protein sequence ID" value="KAK2625404.1"/>
    <property type="molecule type" value="Genomic_DNA"/>
</dbReference>
<dbReference type="SUPFAM" id="SSF82153">
    <property type="entry name" value="FAS1 domain"/>
    <property type="match status" value="1"/>
</dbReference>
<dbReference type="PROSITE" id="PS50213">
    <property type="entry name" value="FAS1"/>
    <property type="match status" value="1"/>
</dbReference>
<gene>
    <name evidence="5" type="ORF">QTJ16_004716</name>
</gene>
<organism evidence="5 6">
    <name type="scientific">Diplocarpon rosae</name>
    <dbReference type="NCBI Taxonomy" id="946125"/>
    <lineage>
        <taxon>Eukaryota</taxon>
        <taxon>Fungi</taxon>
        <taxon>Dikarya</taxon>
        <taxon>Ascomycota</taxon>
        <taxon>Pezizomycotina</taxon>
        <taxon>Leotiomycetes</taxon>
        <taxon>Helotiales</taxon>
        <taxon>Drepanopezizaceae</taxon>
        <taxon>Diplocarpon</taxon>
    </lineage>
</organism>
<evidence type="ECO:0000256" key="1">
    <source>
        <dbReference type="ARBA" id="ARBA00022729"/>
    </source>
</evidence>
<accession>A0AAD9SYR3</accession>
<feature type="region of interest" description="Disordered" evidence="2">
    <location>
        <begin position="29"/>
        <end position="57"/>
    </location>
</feature>
<evidence type="ECO:0000313" key="5">
    <source>
        <dbReference type="EMBL" id="KAK2625404.1"/>
    </source>
</evidence>
<protein>
    <recommendedName>
        <fullName evidence="4">FAS1 domain-containing protein</fullName>
    </recommendedName>
</protein>
<dbReference type="AlphaFoldDB" id="A0AAD9SYR3"/>
<name>A0AAD9SYR3_9HELO</name>
<comment type="caution">
    <text evidence="5">The sequence shown here is derived from an EMBL/GenBank/DDBJ whole genome shotgun (WGS) entry which is preliminary data.</text>
</comment>
<keyword evidence="1 3" id="KW-0732">Signal</keyword>
<dbReference type="InterPro" id="IPR036378">
    <property type="entry name" value="FAS1_dom_sf"/>
</dbReference>
<dbReference type="PANTHER" id="PTHR28156">
    <property type="entry name" value="FAS1 DOMAIN-CONTAINING PROTEIN YDR262W"/>
    <property type="match status" value="1"/>
</dbReference>
<feature type="domain" description="FAS1" evidence="4">
    <location>
        <begin position="53"/>
        <end position="202"/>
    </location>
</feature>
<dbReference type="PANTHER" id="PTHR28156:SF1">
    <property type="entry name" value="FAS1 DOMAIN-CONTAINING PROTEIN YDR262W"/>
    <property type="match status" value="1"/>
</dbReference>
<reference evidence="5" key="1">
    <citation type="submission" date="2023-06" db="EMBL/GenBank/DDBJ databases">
        <title>Draft genome of Marssonina rosae.</title>
        <authorList>
            <person name="Cheng Q."/>
        </authorList>
    </citation>
    <scope>NUCLEOTIDE SEQUENCE</scope>
    <source>
        <strain evidence="5">R4</strain>
    </source>
</reference>
<sequence length="205" mass="22575">MKLSTHIYFLLISLPLTTTALLPPQKLLAKPSRSPAMPPAAPSTSSSPETGTSITLSDAMGSDRSIHIFAGFTRDFAPISQRLEDAQLRTTILAPRNSAIMALDRKPWEDPTGQDYAAFGAEAYEGAEGRERARDNLRRFVEAHVVERSPWPEGEKVSTRGGETVWWNHTEGVRVIQPGNIEVALVASRVHNGEVWILKGVRDYA</sequence>
<proteinExistence type="predicted"/>
<dbReference type="InterPro" id="IPR000782">
    <property type="entry name" value="FAS1_domain"/>
</dbReference>
<feature type="chain" id="PRO_5042239346" description="FAS1 domain-containing protein" evidence="3">
    <location>
        <begin position="21"/>
        <end position="205"/>
    </location>
</feature>
<feature type="signal peptide" evidence="3">
    <location>
        <begin position="1"/>
        <end position="20"/>
    </location>
</feature>